<comment type="caution">
    <text evidence="2">The sequence shown here is derived from an EMBL/GenBank/DDBJ whole genome shotgun (WGS) entry which is preliminary data.</text>
</comment>
<dbReference type="AlphaFoldDB" id="A0A841E5W9"/>
<evidence type="ECO:0000313" key="2">
    <source>
        <dbReference type="EMBL" id="MBB5999297.1"/>
    </source>
</evidence>
<proteinExistence type="predicted"/>
<gene>
    <name evidence="2" type="ORF">HNR25_003048</name>
</gene>
<organism evidence="2 3">
    <name type="scientific">Streptomonospora salina</name>
    <dbReference type="NCBI Taxonomy" id="104205"/>
    <lineage>
        <taxon>Bacteria</taxon>
        <taxon>Bacillati</taxon>
        <taxon>Actinomycetota</taxon>
        <taxon>Actinomycetes</taxon>
        <taxon>Streptosporangiales</taxon>
        <taxon>Nocardiopsidaceae</taxon>
        <taxon>Streptomonospora</taxon>
    </lineage>
</organism>
<evidence type="ECO:0000313" key="3">
    <source>
        <dbReference type="Proteomes" id="UP000578077"/>
    </source>
</evidence>
<keyword evidence="3" id="KW-1185">Reference proteome</keyword>
<dbReference type="RefSeq" id="WP_184636040.1">
    <property type="nucleotide sequence ID" value="NZ_BAABKT010000026.1"/>
</dbReference>
<evidence type="ECO:0000259" key="1">
    <source>
        <dbReference type="Pfam" id="PF04149"/>
    </source>
</evidence>
<name>A0A841E5W9_9ACTN</name>
<sequence>MDKLRSGWHKSSYSDGGSNCVEVREHVAGANVRDTQNREAGALALPSEAWAAFMAAVRSAEL</sequence>
<reference evidence="2 3" key="1">
    <citation type="submission" date="2020-08" db="EMBL/GenBank/DDBJ databases">
        <title>Sequencing the genomes of 1000 actinobacteria strains.</title>
        <authorList>
            <person name="Klenk H.-P."/>
        </authorList>
    </citation>
    <scope>NUCLEOTIDE SEQUENCE [LARGE SCALE GENOMIC DNA]</scope>
    <source>
        <strain evidence="2 3">DSM 44593</strain>
    </source>
</reference>
<protein>
    <recommendedName>
        <fullName evidence="1">DUF397 domain-containing protein</fullName>
    </recommendedName>
</protein>
<dbReference type="EMBL" id="JACHLY010000001">
    <property type="protein sequence ID" value="MBB5999297.1"/>
    <property type="molecule type" value="Genomic_DNA"/>
</dbReference>
<dbReference type="InterPro" id="IPR007278">
    <property type="entry name" value="DUF397"/>
</dbReference>
<dbReference type="Pfam" id="PF04149">
    <property type="entry name" value="DUF397"/>
    <property type="match status" value="1"/>
</dbReference>
<dbReference type="Proteomes" id="UP000578077">
    <property type="component" value="Unassembled WGS sequence"/>
</dbReference>
<feature type="domain" description="DUF397" evidence="1">
    <location>
        <begin position="7"/>
        <end position="58"/>
    </location>
</feature>
<accession>A0A841E5W9</accession>